<dbReference type="AlphaFoldDB" id="A0A068NRN7"/>
<dbReference type="HOGENOM" id="CLU_013985_3_1_0"/>
<name>A0A068NRN7_FIMGI</name>
<dbReference type="KEGG" id="fgi:OP10G_0911"/>
<accession>A0A068NRN7</accession>
<dbReference type="STRING" id="661478.OP10G_0911"/>
<dbReference type="InterPro" id="IPR000182">
    <property type="entry name" value="GNAT_dom"/>
</dbReference>
<dbReference type="Gene3D" id="3.40.630.30">
    <property type="match status" value="1"/>
</dbReference>
<evidence type="ECO:0000313" key="3">
    <source>
        <dbReference type="Proteomes" id="UP000027982"/>
    </source>
</evidence>
<proteinExistence type="predicted"/>
<dbReference type="PANTHER" id="PTHR43792">
    <property type="entry name" value="GNAT FAMILY, PUTATIVE (AFU_ORTHOLOGUE AFUA_3G00765)-RELATED-RELATED"/>
    <property type="match status" value="1"/>
</dbReference>
<dbReference type="PROSITE" id="PS51186">
    <property type="entry name" value="GNAT"/>
    <property type="match status" value="1"/>
</dbReference>
<evidence type="ECO:0000259" key="1">
    <source>
        <dbReference type="PROSITE" id="PS51186"/>
    </source>
</evidence>
<dbReference type="GO" id="GO:0016747">
    <property type="term" value="F:acyltransferase activity, transferring groups other than amino-acyl groups"/>
    <property type="evidence" value="ECO:0007669"/>
    <property type="project" value="InterPro"/>
</dbReference>
<dbReference type="EMBL" id="CP007139">
    <property type="protein sequence ID" value="AIE84279.1"/>
    <property type="molecule type" value="Genomic_DNA"/>
</dbReference>
<protein>
    <submittedName>
        <fullName evidence="2">GCN5-related N-acetyltransferase</fullName>
    </submittedName>
</protein>
<dbReference type="Pfam" id="PF13302">
    <property type="entry name" value="Acetyltransf_3"/>
    <property type="match status" value="1"/>
</dbReference>
<gene>
    <name evidence="2" type="ORF">OP10G_0911</name>
</gene>
<dbReference type="Proteomes" id="UP000027982">
    <property type="component" value="Chromosome"/>
</dbReference>
<dbReference type="InterPro" id="IPR016181">
    <property type="entry name" value="Acyl_CoA_acyltransferase"/>
</dbReference>
<dbReference type="RefSeq" id="WP_025227077.1">
    <property type="nucleotide sequence ID" value="NZ_CP007139.1"/>
</dbReference>
<keyword evidence="2" id="KW-0808">Transferase</keyword>
<dbReference type="PANTHER" id="PTHR43792:SF1">
    <property type="entry name" value="N-ACETYLTRANSFERASE DOMAIN-CONTAINING PROTEIN"/>
    <property type="match status" value="1"/>
</dbReference>
<reference evidence="2 3" key="1">
    <citation type="journal article" date="2014" name="PLoS ONE">
        <title>The first complete genome sequence of the class fimbriimonadia in the phylum armatimonadetes.</title>
        <authorList>
            <person name="Hu Z.Y."/>
            <person name="Wang Y.Z."/>
            <person name="Im W.T."/>
            <person name="Wang S.Y."/>
            <person name="Zhao G.P."/>
            <person name="Zheng H.J."/>
            <person name="Quan Z.X."/>
        </authorList>
    </citation>
    <scope>NUCLEOTIDE SEQUENCE [LARGE SCALE GENOMIC DNA]</scope>
    <source>
        <strain evidence="2">Gsoil 348</strain>
    </source>
</reference>
<dbReference type="eggNOG" id="COG1670">
    <property type="taxonomic scope" value="Bacteria"/>
</dbReference>
<keyword evidence="3" id="KW-1185">Reference proteome</keyword>
<dbReference type="InterPro" id="IPR051531">
    <property type="entry name" value="N-acetyltransferase"/>
</dbReference>
<organism evidence="2 3">
    <name type="scientific">Fimbriimonas ginsengisoli Gsoil 348</name>
    <dbReference type="NCBI Taxonomy" id="661478"/>
    <lineage>
        <taxon>Bacteria</taxon>
        <taxon>Bacillati</taxon>
        <taxon>Armatimonadota</taxon>
        <taxon>Fimbriimonadia</taxon>
        <taxon>Fimbriimonadales</taxon>
        <taxon>Fimbriimonadaceae</taxon>
        <taxon>Fimbriimonas</taxon>
    </lineage>
</organism>
<sequence>MPRVPTFVTDRLVLRPPSPGDLADIVALGGDPEVMHFVGKGRTQLPVQATYWLEIMLLEARHGSPNPAAPAGMPGASVIIERETQEFVGLTVLRLLPPDQVAAIGAEDCPTPCLEVGYILARAFWGRGIAFEAATPLVRYAFEKLELPTLVAIADVKNTASNKILAKLGFQHKKVYVSNNIEMNYWTMERN</sequence>
<feature type="domain" description="N-acetyltransferase" evidence="1">
    <location>
        <begin position="12"/>
        <end position="191"/>
    </location>
</feature>
<dbReference type="SUPFAM" id="SSF55729">
    <property type="entry name" value="Acyl-CoA N-acyltransferases (Nat)"/>
    <property type="match status" value="1"/>
</dbReference>
<dbReference type="OrthoDB" id="9801656at2"/>
<evidence type="ECO:0000313" key="2">
    <source>
        <dbReference type="EMBL" id="AIE84279.1"/>
    </source>
</evidence>